<sequence length="111" mass="12864">MILFYIAAGFAHFLIPEFYYKMMPSYLPFHYELNIIAGVTEIILGLLLIPKATRTKAAWGIILLLIAVFPANIQMSMNAYNSNDPKFILTLFRLPFQILFIAWAWLFTKNK</sequence>
<gene>
    <name evidence="2" type="ORF">EHQ64_07945</name>
</gene>
<reference evidence="2" key="1">
    <citation type="journal article" date="2019" name="PLoS Negl. Trop. Dis.">
        <title>Revisiting the worldwide diversity of Leptospira species in the environment.</title>
        <authorList>
            <person name="Vincent A.T."/>
            <person name="Schiettekatte O."/>
            <person name="Bourhy P."/>
            <person name="Veyrier F.J."/>
            <person name="Picardeau M."/>
        </authorList>
    </citation>
    <scope>NUCLEOTIDE SEQUENCE [LARGE SCALE GENOMIC DNA]</scope>
    <source>
        <strain evidence="2">201702455</strain>
    </source>
</reference>
<name>A0A4R9KCS0_9LEPT</name>
<dbReference type="AlphaFoldDB" id="A0A4R9KCS0"/>
<accession>A0A4R9KCS0</accession>
<comment type="caution">
    <text evidence="2">The sequence shown here is derived from an EMBL/GenBank/DDBJ whole genome shotgun (WGS) entry which is preliminary data.</text>
</comment>
<dbReference type="Proteomes" id="UP000297762">
    <property type="component" value="Unassembled WGS sequence"/>
</dbReference>
<keyword evidence="3" id="KW-1185">Reference proteome</keyword>
<keyword evidence="1" id="KW-0472">Membrane</keyword>
<organism evidence="2 3">
    <name type="scientific">Leptospira sarikeiensis</name>
    <dbReference type="NCBI Taxonomy" id="2484943"/>
    <lineage>
        <taxon>Bacteria</taxon>
        <taxon>Pseudomonadati</taxon>
        <taxon>Spirochaetota</taxon>
        <taxon>Spirochaetia</taxon>
        <taxon>Leptospirales</taxon>
        <taxon>Leptospiraceae</taxon>
        <taxon>Leptospira</taxon>
    </lineage>
</organism>
<dbReference type="PANTHER" id="PTHR36974">
    <property type="entry name" value="MEMBRANE PROTEIN-RELATED"/>
    <property type="match status" value="1"/>
</dbReference>
<feature type="transmembrane region" description="Helical" evidence="1">
    <location>
        <begin position="29"/>
        <end position="50"/>
    </location>
</feature>
<feature type="transmembrane region" description="Helical" evidence="1">
    <location>
        <begin position="87"/>
        <end position="107"/>
    </location>
</feature>
<evidence type="ECO:0000313" key="3">
    <source>
        <dbReference type="Proteomes" id="UP000297762"/>
    </source>
</evidence>
<feature type="transmembrane region" description="Helical" evidence="1">
    <location>
        <begin position="57"/>
        <end position="75"/>
    </location>
</feature>
<evidence type="ECO:0000256" key="1">
    <source>
        <dbReference type="SAM" id="Phobius"/>
    </source>
</evidence>
<proteinExistence type="predicted"/>
<protein>
    <submittedName>
        <fullName evidence="2">DoxX family protein</fullName>
    </submittedName>
</protein>
<dbReference type="OrthoDB" id="327939at2"/>
<evidence type="ECO:0000313" key="2">
    <source>
        <dbReference type="EMBL" id="TGL62922.1"/>
    </source>
</evidence>
<keyword evidence="1" id="KW-0812">Transmembrane</keyword>
<keyword evidence="1" id="KW-1133">Transmembrane helix</keyword>
<dbReference type="PANTHER" id="PTHR36974:SF1">
    <property type="entry name" value="DOXX FAMILY MEMBRANE PROTEIN"/>
    <property type="match status" value="1"/>
</dbReference>
<dbReference type="EMBL" id="RQGF01000015">
    <property type="protein sequence ID" value="TGL62922.1"/>
    <property type="molecule type" value="Genomic_DNA"/>
</dbReference>